<comment type="caution">
    <text evidence="3">The sequence shown here is derived from an EMBL/GenBank/DDBJ whole genome shotgun (WGS) entry which is preliminary data.</text>
</comment>
<dbReference type="EMBL" id="JACHJF010000023">
    <property type="protein sequence ID" value="MBB5122025.1"/>
    <property type="molecule type" value="Genomic_DNA"/>
</dbReference>
<proteinExistence type="predicted"/>
<evidence type="ECO:0000313" key="5">
    <source>
        <dbReference type="Proteomes" id="UP000528608"/>
    </source>
</evidence>
<dbReference type="RefSeq" id="WP_102917628.1">
    <property type="nucleotide sequence ID" value="NZ_JACHJF010000023.1"/>
</dbReference>
<feature type="region of interest" description="Disordered" evidence="1">
    <location>
        <begin position="95"/>
        <end position="133"/>
    </location>
</feature>
<dbReference type="AlphaFoldDB" id="A0A2N8P0L5"/>
<dbReference type="InterPro" id="IPR045392">
    <property type="entry name" value="DUF6519"/>
</dbReference>
<reference evidence="3" key="1">
    <citation type="submission" date="2015-07" db="EMBL/GenBank/DDBJ databases">
        <authorList>
            <person name="Noorani M."/>
        </authorList>
    </citation>
    <scope>NUCLEOTIDE SEQUENCE [LARGE SCALE GENOMIC DNA]</scope>
    <source>
        <strain evidence="3">ATCC 27428</strain>
    </source>
</reference>
<dbReference type="EMBL" id="LGUI01000002">
    <property type="protein sequence ID" value="PNE34551.1"/>
    <property type="molecule type" value="Genomic_DNA"/>
</dbReference>
<feature type="region of interest" description="Disordered" evidence="1">
    <location>
        <begin position="238"/>
        <end position="261"/>
    </location>
</feature>
<dbReference type="Proteomes" id="UP000235945">
    <property type="component" value="Unassembled WGS sequence"/>
</dbReference>
<organism evidence="3 4">
    <name type="scientific">Streptomyces eurocidicus</name>
    <name type="common">Streptoverticillium eurocidicus</name>
    <dbReference type="NCBI Taxonomy" id="66423"/>
    <lineage>
        <taxon>Bacteria</taxon>
        <taxon>Bacillati</taxon>
        <taxon>Actinomycetota</taxon>
        <taxon>Actinomycetes</taxon>
        <taxon>Kitasatosporales</taxon>
        <taxon>Streptomycetaceae</taxon>
        <taxon>Streptomyces</taxon>
    </lineage>
</organism>
<dbReference type="Pfam" id="PF20129">
    <property type="entry name" value="DUF6519"/>
    <property type="match status" value="3"/>
</dbReference>
<feature type="compositionally biased region" description="Low complexity" evidence="1">
    <location>
        <begin position="112"/>
        <end position="124"/>
    </location>
</feature>
<evidence type="ECO:0000313" key="3">
    <source>
        <dbReference type="EMBL" id="PNE34551.1"/>
    </source>
</evidence>
<protein>
    <submittedName>
        <fullName evidence="3">Uncharacterized protein</fullName>
    </submittedName>
</protein>
<sequence length="495" mass="53600">MHADLSRLTFRPAQHYSGVLAQQGRVQLDADANEQAAITRHQARTLTADLIGQHGGPYGAVGFRIEFRPGGNKPDDLAVHGGRYYVDGILCDADRPAPGTPAEHEPTARAKAPAAPEGPEAGADGEPDPLAGTIWTYWDQPDAYRDAENPADRLPAQSPYLVYLKVWERTVTAAEDPAIREVALGAALPDTAARIKTVWQVLPLTGTDLGAPENPTPDQLRTAFRAWADKQRAPAAAAAFRTERPERTDEDPCVIPPDSRYRGPENQLYRVEIHTGGTAGTAGTATFKWSRENGSVVFPVTALDGTWVELATLGQDDKLDLNAGDRVELADSAYTSRGEPAGLLRVEEVDLPGRRVRLDAEPGRGTGRLPGLHPFLRRWDHRAPGGGRSTAEQHGDGALKLTEGAWTDLEDGVQIWFEPGGRYRPGDYWTVPARTVTGTVEWPATPDARPLLQNPAGIEVHYAPLAWVVGGKAAQTDLRYVFRPLAGPVEPAPQQ</sequence>
<reference evidence="4" key="2">
    <citation type="submission" date="2015-07" db="EMBL/GenBank/DDBJ databases">
        <authorList>
            <person name="Graham D.E."/>
            <person name="Giannone R.J."/>
            <person name="Gulvik C.A."/>
            <person name="Hettich R.L."/>
            <person name="Klingeman D.M."/>
            <person name="Mahan K.M."/>
            <person name="Parry R.J."/>
            <person name="Spain J.C."/>
        </authorList>
    </citation>
    <scope>NUCLEOTIDE SEQUENCE [LARGE SCALE GENOMIC DNA]</scope>
    <source>
        <strain evidence="4">ATCC 27428</strain>
    </source>
</reference>
<accession>A0A2N8P0L5</accession>
<name>A0A2N8P0L5_STREU</name>
<dbReference type="Proteomes" id="UP000528608">
    <property type="component" value="Unassembled WGS sequence"/>
</dbReference>
<evidence type="ECO:0000313" key="4">
    <source>
        <dbReference type="Proteomes" id="UP000235945"/>
    </source>
</evidence>
<dbReference type="OrthoDB" id="134981at2"/>
<evidence type="ECO:0000313" key="2">
    <source>
        <dbReference type="EMBL" id="MBB5122025.1"/>
    </source>
</evidence>
<evidence type="ECO:0000256" key="1">
    <source>
        <dbReference type="SAM" id="MobiDB-lite"/>
    </source>
</evidence>
<reference evidence="2 5" key="3">
    <citation type="submission" date="2020-08" db="EMBL/GenBank/DDBJ databases">
        <title>Genomic Encyclopedia of Type Strains, Phase III (KMG-III): the genomes of soil and plant-associated and newly described type strains.</title>
        <authorList>
            <person name="Whitman W."/>
        </authorList>
    </citation>
    <scope>NUCLEOTIDE SEQUENCE [LARGE SCALE GENOMIC DNA]</scope>
    <source>
        <strain evidence="2 5">CECT 3259</strain>
    </source>
</reference>
<gene>
    <name evidence="3" type="ORF">AF335_08300</name>
    <name evidence="2" type="ORF">FHS36_005496</name>
</gene>
<keyword evidence="4" id="KW-1185">Reference proteome</keyword>